<dbReference type="EMBL" id="FOMT01000002">
    <property type="protein sequence ID" value="SFE01625.1"/>
    <property type="molecule type" value="Genomic_DNA"/>
</dbReference>
<dbReference type="InterPro" id="IPR030395">
    <property type="entry name" value="GP_PDE_dom"/>
</dbReference>
<reference evidence="3" key="1">
    <citation type="submission" date="2016-10" db="EMBL/GenBank/DDBJ databases">
        <authorList>
            <person name="Varghese N."/>
            <person name="Submissions S."/>
        </authorList>
    </citation>
    <scope>NUCLEOTIDE SEQUENCE [LARGE SCALE GENOMIC DNA]</scope>
    <source>
        <strain evidence="3">CGMCC 1.10784</strain>
    </source>
</reference>
<dbReference type="GO" id="GO:0008081">
    <property type="term" value="F:phosphoric diester hydrolase activity"/>
    <property type="evidence" value="ECO:0007669"/>
    <property type="project" value="InterPro"/>
</dbReference>
<dbReference type="STRING" id="1045775.SAMN05216378_1985"/>
<dbReference type="RefSeq" id="WP_091184106.1">
    <property type="nucleotide sequence ID" value="NZ_FOMT01000002.1"/>
</dbReference>
<evidence type="ECO:0000313" key="3">
    <source>
        <dbReference type="Proteomes" id="UP000198855"/>
    </source>
</evidence>
<dbReference type="InterPro" id="IPR017946">
    <property type="entry name" value="PLC-like_Pdiesterase_TIM-brl"/>
</dbReference>
<dbReference type="SUPFAM" id="SSF51695">
    <property type="entry name" value="PLC-like phosphodiesterases"/>
    <property type="match status" value="1"/>
</dbReference>
<accession>A0A1I1X2I1</accession>
<dbReference type="PANTHER" id="PTHR46211">
    <property type="entry name" value="GLYCEROPHOSPHORYL DIESTER PHOSPHODIESTERASE"/>
    <property type="match status" value="1"/>
</dbReference>
<dbReference type="CDD" id="cd08563">
    <property type="entry name" value="GDPD_TtGDE_like"/>
    <property type="match status" value="1"/>
</dbReference>
<feature type="domain" description="GP-PDE" evidence="1">
    <location>
        <begin position="4"/>
        <end position="240"/>
    </location>
</feature>
<dbReference type="PROSITE" id="PS51704">
    <property type="entry name" value="GP_PDE"/>
    <property type="match status" value="1"/>
</dbReference>
<organism evidence="2 3">
    <name type="scientific">Paenibacillus catalpae</name>
    <dbReference type="NCBI Taxonomy" id="1045775"/>
    <lineage>
        <taxon>Bacteria</taxon>
        <taxon>Bacillati</taxon>
        <taxon>Bacillota</taxon>
        <taxon>Bacilli</taxon>
        <taxon>Bacillales</taxon>
        <taxon>Paenibacillaceae</taxon>
        <taxon>Paenibacillus</taxon>
    </lineage>
</organism>
<evidence type="ECO:0000313" key="2">
    <source>
        <dbReference type="EMBL" id="SFE01625.1"/>
    </source>
</evidence>
<dbReference type="Proteomes" id="UP000198855">
    <property type="component" value="Unassembled WGS sequence"/>
</dbReference>
<keyword evidence="3" id="KW-1185">Reference proteome</keyword>
<dbReference type="PANTHER" id="PTHR46211:SF1">
    <property type="entry name" value="GLYCEROPHOSPHODIESTER PHOSPHODIESTERASE, CYTOPLASMIC"/>
    <property type="match status" value="1"/>
</dbReference>
<dbReference type="Gene3D" id="3.20.20.190">
    <property type="entry name" value="Phosphatidylinositol (PI) phosphodiesterase"/>
    <property type="match status" value="1"/>
</dbReference>
<gene>
    <name evidence="2" type="ORF">SAMN05216378_1985</name>
</gene>
<dbReference type="AlphaFoldDB" id="A0A1I1X2I1"/>
<dbReference type="Pfam" id="PF03009">
    <property type="entry name" value="GDPD"/>
    <property type="match status" value="1"/>
</dbReference>
<sequence length="246" mass="27161">MTTLVNYAHRGASGSYPENTMIAFEQAIKLGATGIETDVQMTKDGKLVLIHDEKLKRTTGVNSLVADVQSGDLLELDAGSWFSPSFKDERIPTLEQLLDLAKQTQTFINIELKNGIVPYPGMEQKVIETVRAYGMEDQVILSSFNHYSLIECKRLAPDIPTGILYMEGLYRPWKYALSIGATALHASHYAVLPDWVAEAAGHEVIYNVFTVNEPAEMIRLIQAGVAGIITDYPDRLTAVLKSSNQA</sequence>
<protein>
    <submittedName>
        <fullName evidence="2">Glycerophosphoryl diester phosphodiesterase</fullName>
    </submittedName>
</protein>
<evidence type="ECO:0000259" key="1">
    <source>
        <dbReference type="PROSITE" id="PS51704"/>
    </source>
</evidence>
<dbReference type="GO" id="GO:0006629">
    <property type="term" value="P:lipid metabolic process"/>
    <property type="evidence" value="ECO:0007669"/>
    <property type="project" value="InterPro"/>
</dbReference>
<name>A0A1I1X2I1_9BACL</name>
<dbReference type="OrthoDB" id="384721at2"/>
<proteinExistence type="predicted"/>